<feature type="region of interest" description="Disordered" evidence="7">
    <location>
        <begin position="1"/>
        <end position="176"/>
    </location>
</feature>
<dbReference type="InterPro" id="IPR040038">
    <property type="entry name" value="TIPIN/Csm3/Swi3"/>
</dbReference>
<organism evidence="9 10">
    <name type="scientific">Crucibulum laeve</name>
    <dbReference type="NCBI Taxonomy" id="68775"/>
    <lineage>
        <taxon>Eukaryota</taxon>
        <taxon>Fungi</taxon>
        <taxon>Dikarya</taxon>
        <taxon>Basidiomycota</taxon>
        <taxon>Agaricomycotina</taxon>
        <taxon>Agaricomycetes</taxon>
        <taxon>Agaricomycetidae</taxon>
        <taxon>Agaricales</taxon>
        <taxon>Agaricineae</taxon>
        <taxon>Nidulariaceae</taxon>
        <taxon>Crucibulum</taxon>
    </lineage>
</organism>
<reference evidence="9 10" key="1">
    <citation type="journal article" date="2019" name="Nat. Ecol. Evol.">
        <title>Megaphylogeny resolves global patterns of mushroom evolution.</title>
        <authorList>
            <person name="Varga T."/>
            <person name="Krizsan K."/>
            <person name="Foldi C."/>
            <person name="Dima B."/>
            <person name="Sanchez-Garcia M."/>
            <person name="Sanchez-Ramirez S."/>
            <person name="Szollosi G.J."/>
            <person name="Szarkandi J.G."/>
            <person name="Papp V."/>
            <person name="Albert L."/>
            <person name="Andreopoulos W."/>
            <person name="Angelini C."/>
            <person name="Antonin V."/>
            <person name="Barry K.W."/>
            <person name="Bougher N.L."/>
            <person name="Buchanan P."/>
            <person name="Buyck B."/>
            <person name="Bense V."/>
            <person name="Catcheside P."/>
            <person name="Chovatia M."/>
            <person name="Cooper J."/>
            <person name="Damon W."/>
            <person name="Desjardin D."/>
            <person name="Finy P."/>
            <person name="Geml J."/>
            <person name="Haridas S."/>
            <person name="Hughes K."/>
            <person name="Justo A."/>
            <person name="Karasinski D."/>
            <person name="Kautmanova I."/>
            <person name="Kiss B."/>
            <person name="Kocsube S."/>
            <person name="Kotiranta H."/>
            <person name="LaButti K.M."/>
            <person name="Lechner B.E."/>
            <person name="Liimatainen K."/>
            <person name="Lipzen A."/>
            <person name="Lukacs Z."/>
            <person name="Mihaltcheva S."/>
            <person name="Morgado L.N."/>
            <person name="Niskanen T."/>
            <person name="Noordeloos M.E."/>
            <person name="Ohm R.A."/>
            <person name="Ortiz-Santana B."/>
            <person name="Ovrebo C."/>
            <person name="Racz N."/>
            <person name="Riley R."/>
            <person name="Savchenko A."/>
            <person name="Shiryaev A."/>
            <person name="Soop K."/>
            <person name="Spirin V."/>
            <person name="Szebenyi C."/>
            <person name="Tomsovsky M."/>
            <person name="Tulloss R.E."/>
            <person name="Uehling J."/>
            <person name="Grigoriev I.V."/>
            <person name="Vagvolgyi C."/>
            <person name="Papp T."/>
            <person name="Martin F.M."/>
            <person name="Miettinen O."/>
            <person name="Hibbett D.S."/>
            <person name="Nagy L.G."/>
        </authorList>
    </citation>
    <scope>NUCLEOTIDE SEQUENCE [LARGE SCALE GENOMIC DNA]</scope>
    <source>
        <strain evidence="9 10">CBS 166.37</strain>
    </source>
</reference>
<feature type="compositionally biased region" description="Basic and acidic residues" evidence="7">
    <location>
        <begin position="140"/>
        <end position="155"/>
    </location>
</feature>
<gene>
    <name evidence="9" type="ORF">BDQ12DRAFT_676382</name>
</gene>
<dbReference type="PANTHER" id="PTHR13220:SF11">
    <property type="entry name" value="TIMELESS-INTERACTING PROTEIN"/>
    <property type="match status" value="1"/>
</dbReference>
<evidence type="ECO:0000313" key="9">
    <source>
        <dbReference type="EMBL" id="TFK42536.1"/>
    </source>
</evidence>
<dbReference type="PANTHER" id="PTHR13220">
    <property type="entry name" value="TIMELESS INTERACTING-RELATED"/>
    <property type="match status" value="1"/>
</dbReference>
<evidence type="ECO:0000256" key="3">
    <source>
        <dbReference type="ARBA" id="ARBA00022763"/>
    </source>
</evidence>
<evidence type="ECO:0000256" key="6">
    <source>
        <dbReference type="RuleBase" id="RU366049"/>
    </source>
</evidence>
<proteinExistence type="inferred from homology"/>
<evidence type="ECO:0000256" key="7">
    <source>
        <dbReference type="SAM" id="MobiDB-lite"/>
    </source>
</evidence>
<dbReference type="GO" id="GO:0003677">
    <property type="term" value="F:DNA binding"/>
    <property type="evidence" value="ECO:0007669"/>
    <property type="project" value="TreeGrafter"/>
</dbReference>
<evidence type="ECO:0000313" key="10">
    <source>
        <dbReference type="Proteomes" id="UP000308652"/>
    </source>
</evidence>
<name>A0A5C3MDP9_9AGAR</name>
<dbReference type="GO" id="GO:0031298">
    <property type="term" value="C:replication fork protection complex"/>
    <property type="evidence" value="ECO:0007669"/>
    <property type="project" value="TreeGrafter"/>
</dbReference>
<feature type="compositionally biased region" description="Polar residues" evidence="7">
    <location>
        <begin position="59"/>
        <end position="70"/>
    </location>
</feature>
<dbReference type="GO" id="GO:0006974">
    <property type="term" value="P:DNA damage response"/>
    <property type="evidence" value="ECO:0007669"/>
    <property type="project" value="UniProtKB-KW"/>
</dbReference>
<accession>A0A5C3MDP9</accession>
<evidence type="ECO:0000256" key="2">
    <source>
        <dbReference type="ARBA" id="ARBA00006075"/>
    </source>
</evidence>
<feature type="compositionally biased region" description="Polar residues" evidence="7">
    <location>
        <begin position="119"/>
        <end position="139"/>
    </location>
</feature>
<feature type="compositionally biased region" description="Basic and acidic residues" evidence="7">
    <location>
        <begin position="27"/>
        <end position="37"/>
    </location>
</feature>
<evidence type="ECO:0000256" key="1">
    <source>
        <dbReference type="ARBA" id="ARBA00004123"/>
    </source>
</evidence>
<evidence type="ECO:0000259" key="8">
    <source>
        <dbReference type="Pfam" id="PF07962"/>
    </source>
</evidence>
<feature type="compositionally biased region" description="Acidic residues" evidence="7">
    <location>
        <begin position="388"/>
        <end position="403"/>
    </location>
</feature>
<feature type="domain" description="Chromosome segregation in meiosis protein 3" evidence="8">
    <location>
        <begin position="164"/>
        <end position="244"/>
    </location>
</feature>
<comment type="subcellular location">
    <subcellularLocation>
        <location evidence="1 6">Nucleus</location>
    </subcellularLocation>
</comment>
<feature type="compositionally biased region" description="Polar residues" evidence="7">
    <location>
        <begin position="261"/>
        <end position="275"/>
    </location>
</feature>
<dbReference type="InterPro" id="IPR012923">
    <property type="entry name" value="Csm3"/>
</dbReference>
<keyword evidence="10" id="KW-1185">Reference proteome</keyword>
<sequence>MNSSLDSIWDEDIAEQPASTSSPKHSKGNDSDEDALRLSKRPRQTLFLADSDDDEGFTANHSTRQTQKAPLQQDLEMEAFFAEVENDDDDPFSFKPLAPAVDEEEIRRQAEARHRRTVPTLTPHQILPSSSPPQDVNSSKNDDERGNGKEKDDKKKEKRKPIRLDEGRLLGPNGFPQLIKDTKNFRIKGKGHESTDLNRLLQVYQFWSHRMYPKTQFRDTVERVEKFCHSKRMNVALSVWRDEAHGKKPAEEEKDEDLIDLTNNDETRSAPSASESDAVEYTPSSPAPSRPPTSASEFEDDDFDIDAIIAEQERLKKGSDILAATAPAPASTVTAVAAAGVTKPLDPPRQNTAEDEDDAMWSMFNDVDDPPPISKHPPASVIPKRIDTDEDEDMWDVIQEIEDESRGKASLPTNSPTTTAAPVLPAPVNSTADMEEYTGEDLYT</sequence>
<evidence type="ECO:0000256" key="5">
    <source>
        <dbReference type="ARBA" id="ARBA00023306"/>
    </source>
</evidence>
<dbReference type="GO" id="GO:0000076">
    <property type="term" value="P:DNA replication checkpoint signaling"/>
    <property type="evidence" value="ECO:0007669"/>
    <property type="project" value="UniProtKB-UniRule"/>
</dbReference>
<feature type="region of interest" description="Disordered" evidence="7">
    <location>
        <begin position="362"/>
        <end position="444"/>
    </location>
</feature>
<feature type="compositionally biased region" description="Low complexity" evidence="7">
    <location>
        <begin position="416"/>
        <end position="428"/>
    </location>
</feature>
<feature type="region of interest" description="Disordered" evidence="7">
    <location>
        <begin position="243"/>
        <end position="300"/>
    </location>
</feature>
<dbReference type="OrthoDB" id="437078at2759"/>
<keyword evidence="5 6" id="KW-0131">Cell cycle</keyword>
<comment type="similarity">
    <text evidence="2 6">Belongs to the CSM3 family.</text>
</comment>
<feature type="compositionally biased region" description="Acidic residues" evidence="7">
    <location>
        <begin position="433"/>
        <end position="444"/>
    </location>
</feature>
<protein>
    <recommendedName>
        <fullName evidence="6">Chromosome segregation in meiosis protein</fullName>
    </recommendedName>
</protein>
<dbReference type="AlphaFoldDB" id="A0A5C3MDP9"/>
<evidence type="ECO:0000256" key="4">
    <source>
        <dbReference type="ARBA" id="ARBA00023242"/>
    </source>
</evidence>
<dbReference type="Proteomes" id="UP000308652">
    <property type="component" value="Unassembled WGS sequence"/>
</dbReference>
<keyword evidence="3 6" id="KW-0227">DNA damage</keyword>
<dbReference type="Pfam" id="PF07962">
    <property type="entry name" value="Swi3"/>
    <property type="match status" value="1"/>
</dbReference>
<keyword evidence="4 6" id="KW-0539">Nucleus</keyword>
<dbReference type="EMBL" id="ML213592">
    <property type="protein sequence ID" value="TFK42536.1"/>
    <property type="molecule type" value="Genomic_DNA"/>
</dbReference>
<dbReference type="STRING" id="68775.A0A5C3MDP9"/>
<dbReference type="GO" id="GO:0043111">
    <property type="term" value="P:replication fork arrest"/>
    <property type="evidence" value="ECO:0007669"/>
    <property type="project" value="TreeGrafter"/>
</dbReference>
<dbReference type="GO" id="GO:0031297">
    <property type="term" value="P:replication fork processing"/>
    <property type="evidence" value="ECO:0007669"/>
    <property type="project" value="UniProtKB-UniRule"/>
</dbReference>
<comment type="function">
    <text evidence="6">Plays an important role in the control of DNA replication and the maintenance of replication fork stability.</text>
</comment>